<comment type="caution">
    <text evidence="1">The sequence shown here is derived from an EMBL/GenBank/DDBJ whole genome shotgun (WGS) entry which is preliminary data.</text>
</comment>
<name>A0A2N5ZIG7_MUIH1</name>
<dbReference type="EMBL" id="PKTG01000062">
    <property type="protein sequence ID" value="PLX18485.1"/>
    <property type="molecule type" value="Genomic_DNA"/>
</dbReference>
<accession>A0A2N5ZIG7</accession>
<evidence type="ECO:0000313" key="1">
    <source>
        <dbReference type="EMBL" id="PLX18485.1"/>
    </source>
</evidence>
<organism evidence="1 2">
    <name type="scientific">Muiribacterium halophilum</name>
    <dbReference type="NCBI Taxonomy" id="2053465"/>
    <lineage>
        <taxon>Bacteria</taxon>
        <taxon>Candidatus Muiribacteriota</taxon>
        <taxon>Candidatus Muiribacteriia</taxon>
        <taxon>Candidatus Muiribacteriales</taxon>
        <taxon>Candidatus Muiribacteriaceae</taxon>
        <taxon>Candidatus Muiribacterium</taxon>
    </lineage>
</organism>
<reference evidence="1 2" key="1">
    <citation type="submission" date="2017-11" db="EMBL/GenBank/DDBJ databases">
        <title>Genome-resolved metagenomics identifies genetic mobility, metabolic interactions, and unexpected diversity in perchlorate-reducing communities.</title>
        <authorList>
            <person name="Barnum T.P."/>
            <person name="Figueroa I.A."/>
            <person name="Carlstrom C.I."/>
            <person name="Lucas L.N."/>
            <person name="Engelbrektson A.L."/>
            <person name="Coates J.D."/>
        </authorList>
    </citation>
    <scope>NUCLEOTIDE SEQUENCE [LARGE SCALE GENOMIC DNA]</scope>
    <source>
        <strain evidence="1">BM706</strain>
    </source>
</reference>
<protein>
    <submittedName>
        <fullName evidence="1">Zinc ribbon domain-containing protein</fullName>
    </submittedName>
</protein>
<gene>
    <name evidence="1" type="ORF">C0601_04495</name>
</gene>
<dbReference type="Proteomes" id="UP000234857">
    <property type="component" value="Unassembled WGS sequence"/>
</dbReference>
<evidence type="ECO:0000313" key="2">
    <source>
        <dbReference type="Proteomes" id="UP000234857"/>
    </source>
</evidence>
<dbReference type="AlphaFoldDB" id="A0A2N5ZIG7"/>
<sequence>MKNCRECNKEVSINAPICPNCGAPKPARAYFDGWGVEYKSEKELFGLPIFHLSFKFRPNLVPVPAVGIISIGQFGMGIINISQFGIGVFGINQFGIMVAGLAQFGIGHTLIAQLGGYFSYGVGQKMYDLGKLFFELIF</sequence>
<proteinExistence type="predicted"/>